<dbReference type="Pfam" id="PF17657">
    <property type="entry name" value="DNA_pol3_finger"/>
    <property type="match status" value="1"/>
</dbReference>
<dbReference type="GO" id="GO:0016539">
    <property type="term" value="P:intein-mediated protein splicing"/>
    <property type="evidence" value="ECO:0007669"/>
    <property type="project" value="InterPro"/>
</dbReference>
<dbReference type="SMART" id="SM00305">
    <property type="entry name" value="HintC"/>
    <property type="match status" value="1"/>
</dbReference>
<keyword evidence="9" id="KW-0651">Protein splicing</keyword>
<evidence type="ECO:0000256" key="1">
    <source>
        <dbReference type="ARBA" id="ARBA00004496"/>
    </source>
</evidence>
<dbReference type="InterPro" id="IPR011708">
    <property type="entry name" value="DNA_pol3_alpha_NTPase_dom"/>
</dbReference>
<dbReference type="Pfam" id="PF14890">
    <property type="entry name" value="Intein_splicing"/>
    <property type="match status" value="1"/>
</dbReference>
<feature type="domain" description="DOD-type homing endonuclease" evidence="11">
    <location>
        <begin position="860"/>
        <end position="1001"/>
    </location>
</feature>
<evidence type="ECO:0000259" key="11">
    <source>
        <dbReference type="PROSITE" id="PS50819"/>
    </source>
</evidence>
<dbReference type="NCBIfam" id="TIGR01443">
    <property type="entry name" value="intein_Cterm"/>
    <property type="match status" value="1"/>
</dbReference>
<evidence type="ECO:0000256" key="5">
    <source>
        <dbReference type="ARBA" id="ARBA00022695"/>
    </source>
</evidence>
<dbReference type="PROSITE" id="PS50819">
    <property type="entry name" value="INTEIN_ENDONUCLEASE"/>
    <property type="match status" value="1"/>
</dbReference>
<evidence type="ECO:0000256" key="9">
    <source>
        <dbReference type="ARBA" id="ARBA00023000"/>
    </source>
</evidence>
<dbReference type="Proteomes" id="UP000229615">
    <property type="component" value="Unassembled WGS sequence"/>
</dbReference>
<dbReference type="SMART" id="SM00481">
    <property type="entry name" value="POLIIIAc"/>
    <property type="match status" value="1"/>
</dbReference>
<dbReference type="InterPro" id="IPR040982">
    <property type="entry name" value="DNA_pol3_finger"/>
</dbReference>
<dbReference type="Pfam" id="PF02811">
    <property type="entry name" value="PHP"/>
    <property type="match status" value="1"/>
</dbReference>
<evidence type="ECO:0000256" key="2">
    <source>
        <dbReference type="ARBA" id="ARBA00012417"/>
    </source>
</evidence>
<dbReference type="PANTHER" id="PTHR32294:SF0">
    <property type="entry name" value="DNA POLYMERASE III SUBUNIT ALPHA"/>
    <property type="match status" value="1"/>
</dbReference>
<dbReference type="InterPro" id="IPR004013">
    <property type="entry name" value="PHP_dom"/>
</dbReference>
<gene>
    <name evidence="12" type="ORF">COU09_02440</name>
</gene>
<dbReference type="GO" id="GO:0006260">
    <property type="term" value="P:DNA replication"/>
    <property type="evidence" value="ECO:0007669"/>
    <property type="project" value="UniProtKB-KW"/>
</dbReference>
<dbReference type="GO" id="GO:0008408">
    <property type="term" value="F:3'-5' exonuclease activity"/>
    <property type="evidence" value="ECO:0007669"/>
    <property type="project" value="InterPro"/>
</dbReference>
<dbReference type="InterPro" id="IPR030934">
    <property type="entry name" value="Intein_C"/>
</dbReference>
<dbReference type="InterPro" id="IPR006141">
    <property type="entry name" value="Intein_N"/>
</dbReference>
<comment type="subcellular location">
    <subcellularLocation>
        <location evidence="1">Cytoplasm</location>
    </subcellularLocation>
</comment>
<evidence type="ECO:0000256" key="6">
    <source>
        <dbReference type="ARBA" id="ARBA00022705"/>
    </source>
</evidence>
<dbReference type="CDD" id="cd04485">
    <property type="entry name" value="DnaE_OBF"/>
    <property type="match status" value="1"/>
</dbReference>
<dbReference type="Gene3D" id="2.170.16.10">
    <property type="entry name" value="Hedgehog/Intein (Hint) domain"/>
    <property type="match status" value="1"/>
</dbReference>
<keyword evidence="4" id="KW-0808">Transferase</keyword>
<dbReference type="InterPro" id="IPR003586">
    <property type="entry name" value="Hint_dom_C"/>
</dbReference>
<dbReference type="EC" id="2.7.7.7" evidence="2"/>
<dbReference type="InterPro" id="IPR004042">
    <property type="entry name" value="Intein_endonuc_central"/>
</dbReference>
<organism evidence="12 13">
    <name type="scientific">Candidatus Harrisonbacteria bacterium CG10_big_fil_rev_8_21_14_0_10_44_23</name>
    <dbReference type="NCBI Taxonomy" id="1974585"/>
    <lineage>
        <taxon>Bacteria</taxon>
        <taxon>Candidatus Harrisoniibacteriota</taxon>
    </lineage>
</organism>
<keyword evidence="7" id="KW-0068">Autocatalytic cleavage</keyword>
<dbReference type="InterPro" id="IPR004805">
    <property type="entry name" value="DnaE2/DnaE/PolC"/>
</dbReference>
<protein>
    <recommendedName>
        <fullName evidence="3">DNA polymerase III subunit alpha</fullName>
        <ecNumber evidence="2">2.7.7.7</ecNumber>
    </recommendedName>
</protein>
<comment type="caution">
    <text evidence="12">The sequence shown here is derived from an EMBL/GenBank/DDBJ whole genome shotgun (WGS) entry which is preliminary data.</text>
</comment>
<dbReference type="PANTHER" id="PTHR32294">
    <property type="entry name" value="DNA POLYMERASE III SUBUNIT ALPHA"/>
    <property type="match status" value="1"/>
</dbReference>
<dbReference type="GO" id="GO:0005737">
    <property type="term" value="C:cytoplasm"/>
    <property type="evidence" value="ECO:0007669"/>
    <property type="project" value="UniProtKB-SubCell"/>
</dbReference>
<dbReference type="Pfam" id="PF14579">
    <property type="entry name" value="HHH_6"/>
    <property type="match status" value="1"/>
</dbReference>
<dbReference type="NCBIfam" id="TIGR01445">
    <property type="entry name" value="intein_Nterm"/>
    <property type="match status" value="1"/>
</dbReference>
<dbReference type="EMBL" id="PFBB01000025">
    <property type="protein sequence ID" value="PIR88410.1"/>
    <property type="molecule type" value="Genomic_DNA"/>
</dbReference>
<dbReference type="Pfam" id="PF14528">
    <property type="entry name" value="LAGLIDADG_3"/>
    <property type="match status" value="1"/>
</dbReference>
<evidence type="ECO:0000313" key="12">
    <source>
        <dbReference type="EMBL" id="PIR88410.1"/>
    </source>
</evidence>
<dbReference type="Pfam" id="PF01336">
    <property type="entry name" value="tRNA_anti-codon"/>
    <property type="match status" value="1"/>
</dbReference>
<dbReference type="Gene3D" id="3.10.28.10">
    <property type="entry name" value="Homing endonucleases"/>
    <property type="match status" value="1"/>
</dbReference>
<reference evidence="13" key="1">
    <citation type="submission" date="2017-09" db="EMBL/GenBank/DDBJ databases">
        <title>Depth-based differentiation of microbial function through sediment-hosted aquifers and enrichment of novel symbionts in the deep terrestrial subsurface.</title>
        <authorList>
            <person name="Probst A.J."/>
            <person name="Ladd B."/>
            <person name="Jarett J.K."/>
            <person name="Geller-Mcgrath D.E."/>
            <person name="Sieber C.M.K."/>
            <person name="Emerson J.B."/>
            <person name="Anantharaman K."/>
            <person name="Thomas B.C."/>
            <person name="Malmstrom R."/>
            <person name="Stieglmeier M."/>
            <person name="Klingl A."/>
            <person name="Woyke T."/>
            <person name="Ryan C.M."/>
            <person name="Banfield J.F."/>
        </authorList>
    </citation>
    <scope>NUCLEOTIDE SEQUENCE [LARGE SCALE GENOMIC DNA]</scope>
</reference>
<accession>A0A2H0UPT3</accession>
<dbReference type="SMART" id="SM00306">
    <property type="entry name" value="HintN"/>
    <property type="match status" value="1"/>
</dbReference>
<dbReference type="Gene3D" id="1.10.150.870">
    <property type="match status" value="1"/>
</dbReference>
<name>A0A2H0UPT3_9BACT</name>
<evidence type="ECO:0000256" key="4">
    <source>
        <dbReference type="ARBA" id="ARBA00022679"/>
    </source>
</evidence>
<dbReference type="InterPro" id="IPR004365">
    <property type="entry name" value="NA-bd_OB_tRNA"/>
</dbReference>
<dbReference type="SUPFAM" id="SSF89550">
    <property type="entry name" value="PHP domain-like"/>
    <property type="match status" value="1"/>
</dbReference>
<dbReference type="SUPFAM" id="SSF51294">
    <property type="entry name" value="Hedgehog/intein (Hint) domain"/>
    <property type="match status" value="1"/>
</dbReference>
<comment type="catalytic activity">
    <reaction evidence="10">
        <text>DNA(n) + a 2'-deoxyribonucleoside 5'-triphosphate = DNA(n+1) + diphosphate</text>
        <dbReference type="Rhea" id="RHEA:22508"/>
        <dbReference type="Rhea" id="RHEA-COMP:17339"/>
        <dbReference type="Rhea" id="RHEA-COMP:17340"/>
        <dbReference type="ChEBI" id="CHEBI:33019"/>
        <dbReference type="ChEBI" id="CHEBI:61560"/>
        <dbReference type="ChEBI" id="CHEBI:173112"/>
        <dbReference type="EC" id="2.7.7.7"/>
    </reaction>
</comment>
<dbReference type="InterPro" id="IPR003141">
    <property type="entry name" value="Pol/His_phosphatase_N"/>
</dbReference>
<dbReference type="InterPro" id="IPR006142">
    <property type="entry name" value="INTEIN"/>
</dbReference>
<evidence type="ECO:0000256" key="3">
    <source>
        <dbReference type="ARBA" id="ARBA00019114"/>
    </source>
</evidence>
<dbReference type="InterPro" id="IPR041931">
    <property type="entry name" value="DNA_pol3_alpha_thumb_dom"/>
</dbReference>
<dbReference type="InterPro" id="IPR036844">
    <property type="entry name" value="Hint_dom_sf"/>
</dbReference>
<evidence type="ECO:0000313" key="13">
    <source>
        <dbReference type="Proteomes" id="UP000229615"/>
    </source>
</evidence>
<evidence type="ECO:0000256" key="7">
    <source>
        <dbReference type="ARBA" id="ARBA00022813"/>
    </source>
</evidence>
<dbReference type="InterPro" id="IPR004860">
    <property type="entry name" value="LAGLIDADG_dom"/>
</dbReference>
<dbReference type="GO" id="GO:0003887">
    <property type="term" value="F:DNA-directed DNA polymerase activity"/>
    <property type="evidence" value="ECO:0007669"/>
    <property type="project" value="UniProtKB-KW"/>
</dbReference>
<proteinExistence type="predicted"/>
<dbReference type="Pfam" id="PF07733">
    <property type="entry name" value="DNA_pol3_alpha"/>
    <property type="match status" value="1"/>
</dbReference>
<dbReference type="PROSITE" id="PS50818">
    <property type="entry name" value="INTEIN_C_TER"/>
    <property type="match status" value="1"/>
</dbReference>
<dbReference type="CDD" id="cd00081">
    <property type="entry name" value="Hint"/>
    <property type="match status" value="1"/>
</dbReference>
<dbReference type="PRINTS" id="PR00379">
    <property type="entry name" value="INTEIN"/>
</dbReference>
<dbReference type="CDD" id="cd12113">
    <property type="entry name" value="PHP_PolIIIA_DnaE3"/>
    <property type="match status" value="1"/>
</dbReference>
<dbReference type="InterPro" id="IPR029460">
    <property type="entry name" value="DNAPol_HHH"/>
</dbReference>
<dbReference type="NCBIfam" id="TIGR00594">
    <property type="entry name" value="polc"/>
    <property type="match status" value="1"/>
</dbReference>
<dbReference type="Gene3D" id="3.20.20.140">
    <property type="entry name" value="Metal-dependent hydrolases"/>
    <property type="match status" value="1"/>
</dbReference>
<dbReference type="InterPro" id="IPR003587">
    <property type="entry name" value="Hint_dom_N"/>
</dbReference>
<dbReference type="InterPro" id="IPR027434">
    <property type="entry name" value="Homing_endonucl"/>
</dbReference>
<keyword evidence="8" id="KW-0239">DNA-directed DNA polymerase</keyword>
<sequence>MSKFVHLHTHTHYSLLDGMSKIPDLVKKAKELDMDALAITDHGNLYGAVEFYKSCKKAGIKPILGVEAYVAPGDHKDKGSNKNEDRYYHLVLLAKNQTGWENLIKLVTLSFMEGFYYKPRMSKDLLRQHSEGLIALSGCLGGELSQLLLNNKKERAKELAKEYEEIFGKGNYYIEIGNHPEIDEYQKVHPLLIEVAKETNIPLVATKDSHYLNSEDRPVHDILLAIQTGQTMDDQKRFYLQGYYNFESQEEMADKFSDTPEAIENTQKIAEMCNVELNLDQILLPKFDTPDGKTSAQYLRELVDQRTANRYPEVDEVIKKRIDYELSIIEQMGFPDYFLIVQDFINWAKDRGIVVGPGRGSAAGSIISYIVGITNIDPIKYDLLFERFLNPSRIQMPDIDVDITDIRRDEVFAYLQEKYGIDHVAHIITFGTMAARAAIRDVGRALNIEYSFCDQLAKLVPFGKDLSEALRTTAELHDLYTKDERATRIIDAAKTLEGVARHASVHACGTVIAAQPLTKYVPLQYSPQKDDVVITQFEMHAIEDLGLLKMDLLGLKNLTIIEQTIRLVRELYGEEVDIDKIPLDDKKVFALLKKADTTGVFQLESGGMRRYLKELEPSEFEDIIVMVAAYRPGPMELIPTYIARKHGREEVKYLHPRLEPIMSKTYGVGIYQEQMMRIASDLAGFSLTEADTLRKAIGKKIKELLDEQKVKLIEGMIKTGIDEATAKRIWELFPPFARYGFNRCLTGDTLIQDLKKGQRISIENLYKNPSRLKSTLSLNEKTLKSYKNRITDVIHNGKKEVFEITTKSGRKITATSNHPFFTPSGWQTLDKLKKDSHIATPSTAPLPEQPIKIEEHKVALTGYLLAEGNLCHPNGFYFYSKEENEIQDYRQALESFSNTLATINRSKSATSVYSRRENLNKPSEAVTWVNSIGMRGKIATEKHFPEFAFQLGEKDLALLIAKMFQGDGCITNKRGHAEIFYATSSLTLAQDLQHLLLRLKVLSTVHIKKFKYRKQIKTGYTVSINRYSNIHNLLNLISPHLIGKKQKIAQLILKEHPILNGSIKTWAARGSYDIIPFTVALPALRQAALVEAGNFKSASSTYGLAPRLFNADTRKIGFLRETIAYAAQVFKDTKLESLSKSDIYWDRIVSIKSKGSQPTYDLSMEKDHNFVANDVFVHNSHAAGYAMVAYQTAWLKAHYPVAFIAALLNADSGDTERIAFLIDEAKKMNIEVLPPDINKSSAVFTPDFKGEIHKEDGNIRFGLNAIKNVGHNIVNAIIEERSAKGQFKNFPDLISRITHKDLNKKSLESMTKAGVFDSFGINRNTILENMDEILKFSQQIKKSTVQNQAGLFGNTYAPSPTSLKLKEAPPLDPTQKLSWEKELLGLYVSDHPLKTCKEKIEKVQPTPIATMKKERSSARGYRIAGLVTRVKSIITKSNKAMAFAKLEDLTDSIELVIFPDLYEKTKEMWQEGKILAMVGKLSFRNGETSMIVDNVKEIV</sequence>
<keyword evidence="6" id="KW-0235">DNA replication</keyword>
<keyword evidence="5" id="KW-0548">Nucleotidyltransferase</keyword>
<dbReference type="NCBIfam" id="NF004226">
    <property type="entry name" value="PRK05673.1"/>
    <property type="match status" value="1"/>
</dbReference>
<dbReference type="PROSITE" id="PS50817">
    <property type="entry name" value="INTEIN_N_TER"/>
    <property type="match status" value="1"/>
</dbReference>
<evidence type="ECO:0000256" key="10">
    <source>
        <dbReference type="ARBA" id="ARBA00049244"/>
    </source>
</evidence>
<dbReference type="Gene3D" id="1.10.10.1600">
    <property type="entry name" value="Bacterial DNA polymerase III alpha subunit, thumb domain"/>
    <property type="match status" value="1"/>
</dbReference>
<evidence type="ECO:0000256" key="8">
    <source>
        <dbReference type="ARBA" id="ARBA00022932"/>
    </source>
</evidence>
<dbReference type="SUPFAM" id="SSF55608">
    <property type="entry name" value="Homing endonucleases"/>
    <property type="match status" value="1"/>
</dbReference>
<dbReference type="GO" id="GO:0004519">
    <property type="term" value="F:endonuclease activity"/>
    <property type="evidence" value="ECO:0007669"/>
    <property type="project" value="InterPro"/>
</dbReference>
<dbReference type="InterPro" id="IPR016195">
    <property type="entry name" value="Pol/histidinol_Pase-like"/>
</dbReference>
<dbReference type="GO" id="GO:0003676">
    <property type="term" value="F:nucleic acid binding"/>
    <property type="evidence" value="ECO:0007669"/>
    <property type="project" value="InterPro"/>
</dbReference>